<sequence>LFGSPQSLQGVGWIIWQEYTHCYRYFYNLSEFEIWHESIPENQRIFHEIIRTGQSQKIKIDVDGELEKFALYPNPLDRIKISLGQKLFDGFIANTYLHSWQKSTEVT</sequence>
<feature type="non-terminal residue" evidence="1">
    <location>
        <position position="107"/>
    </location>
</feature>
<organism evidence="1 2">
    <name type="scientific">Racocetra persica</name>
    <dbReference type="NCBI Taxonomy" id="160502"/>
    <lineage>
        <taxon>Eukaryota</taxon>
        <taxon>Fungi</taxon>
        <taxon>Fungi incertae sedis</taxon>
        <taxon>Mucoromycota</taxon>
        <taxon>Glomeromycotina</taxon>
        <taxon>Glomeromycetes</taxon>
        <taxon>Diversisporales</taxon>
        <taxon>Gigasporaceae</taxon>
        <taxon>Racocetra</taxon>
    </lineage>
</organism>
<comment type="caution">
    <text evidence="1">The sequence shown here is derived from an EMBL/GenBank/DDBJ whole genome shotgun (WGS) entry which is preliminary data.</text>
</comment>
<dbReference type="Proteomes" id="UP000789920">
    <property type="component" value="Unassembled WGS sequence"/>
</dbReference>
<evidence type="ECO:0000313" key="2">
    <source>
        <dbReference type="Proteomes" id="UP000789920"/>
    </source>
</evidence>
<protein>
    <submittedName>
        <fullName evidence="1">14767_t:CDS:1</fullName>
    </submittedName>
</protein>
<accession>A0ACA9R5D1</accession>
<dbReference type="EMBL" id="CAJVQC010043299">
    <property type="protein sequence ID" value="CAG8777205.1"/>
    <property type="molecule type" value="Genomic_DNA"/>
</dbReference>
<keyword evidence="2" id="KW-1185">Reference proteome</keyword>
<reference evidence="1" key="1">
    <citation type="submission" date="2021-06" db="EMBL/GenBank/DDBJ databases">
        <authorList>
            <person name="Kallberg Y."/>
            <person name="Tangrot J."/>
            <person name="Rosling A."/>
        </authorList>
    </citation>
    <scope>NUCLEOTIDE SEQUENCE</scope>
    <source>
        <strain evidence="1">MA461A</strain>
    </source>
</reference>
<evidence type="ECO:0000313" key="1">
    <source>
        <dbReference type="EMBL" id="CAG8777205.1"/>
    </source>
</evidence>
<gene>
    <name evidence="1" type="ORF">RPERSI_LOCUS17084</name>
</gene>
<name>A0ACA9R5D1_9GLOM</name>
<proteinExistence type="predicted"/>
<feature type="non-terminal residue" evidence="1">
    <location>
        <position position="1"/>
    </location>
</feature>